<proteinExistence type="predicted"/>
<comment type="subcellular location">
    <subcellularLocation>
        <location evidence="1">Nucleus</location>
    </subcellularLocation>
</comment>
<dbReference type="SMART" id="SM00249">
    <property type="entry name" value="PHD"/>
    <property type="match status" value="1"/>
</dbReference>
<evidence type="ECO:0000256" key="4">
    <source>
        <dbReference type="ARBA" id="ARBA00022833"/>
    </source>
</evidence>
<dbReference type="SUPFAM" id="SSF46689">
    <property type="entry name" value="Homeodomain-like"/>
    <property type="match status" value="1"/>
</dbReference>
<name>A0ABM3MAS5_GALME</name>
<accession>A0ABM3MAS5</accession>
<dbReference type="InterPro" id="IPR001965">
    <property type="entry name" value="Znf_PHD"/>
</dbReference>
<evidence type="ECO:0000256" key="1">
    <source>
        <dbReference type="ARBA" id="ARBA00004123"/>
    </source>
</evidence>
<gene>
    <name evidence="8" type="primary">LOC128200094</name>
</gene>
<evidence type="ECO:0000256" key="3">
    <source>
        <dbReference type="ARBA" id="ARBA00022771"/>
    </source>
</evidence>
<dbReference type="CDD" id="cd15517">
    <property type="entry name" value="PHD_TCF19_like"/>
    <property type="match status" value="1"/>
</dbReference>
<dbReference type="InterPro" id="IPR050863">
    <property type="entry name" value="CenT-Element_Derived"/>
</dbReference>
<sequence length="656" mass="74072">MPKFKGRITPRGNWDENKMKQAIRCVLEKKISVREAAERYDVPRSTLQDRIKAVGSGQEAQFKPTLGRYEHTFSENQSLQLYNHVKDLDNRLMPLTKVEFLKLAFQFAERLKIPHRFNKENKMAGKDFYYSFIKKYPDIALRSPESTSIARAVGFNKPQVYRFYDQLHQLQDKYKFPASRIYNADETGVSTVHKNEKVISTKGKKQVGKLTSGERGRNITLMFAMSVCGHFIPPLFIFPRKRMDKNGRLMIGAPPDSIAIPHESGWMNGEIFLMWLQHFKQHVQPSKENPVLLILDGHGSHKELAVIEFARANHIHMISTPPHTTHKVQPLDRVFFKPFKSAFGSASAMWMRQNPGARITDYDIAALVNSAFVKAARLEIAQNGFKCTGIYPFNREIFSDLDFLPSLMTNIEQEPAFSEETVVGSQLSTSCNQQKSRCCNQQSSSSGTQQPSTSCTQQPSTSCTQQPSTSCTQQPSTSSNQQPSTSLISHPSASGNTQPSFMPASTSEITESTAPATVNELLKQLSPLPDASKRRLAARSRKTQKSEILTSSPFKNALVEKKAATNTTKAATNKTTTNKRKAATNKMKTKKNIQSLTQLERDHDTECIICGETFEEDWIQCHRCKDWAHEACVDIDPSLAYYYCDVCKAKERFGHQ</sequence>
<dbReference type="Pfam" id="PF05225">
    <property type="entry name" value="HTH_psq"/>
    <property type="match status" value="1"/>
</dbReference>
<keyword evidence="2" id="KW-0479">Metal-binding</keyword>
<keyword evidence="3" id="KW-0863">Zinc-finger</keyword>
<keyword evidence="4" id="KW-0862">Zinc</keyword>
<evidence type="ECO:0000256" key="2">
    <source>
        <dbReference type="ARBA" id="ARBA00022723"/>
    </source>
</evidence>
<dbReference type="GeneID" id="128200094"/>
<protein>
    <submittedName>
        <fullName evidence="8">Uncharacterized protein LOC128200094</fullName>
    </submittedName>
</protein>
<dbReference type="InterPro" id="IPR009057">
    <property type="entry name" value="Homeodomain-like_sf"/>
</dbReference>
<organism evidence="7 8">
    <name type="scientific">Galleria mellonella</name>
    <name type="common">Greater wax moth</name>
    <dbReference type="NCBI Taxonomy" id="7137"/>
    <lineage>
        <taxon>Eukaryota</taxon>
        <taxon>Metazoa</taxon>
        <taxon>Ecdysozoa</taxon>
        <taxon>Arthropoda</taxon>
        <taxon>Hexapoda</taxon>
        <taxon>Insecta</taxon>
        <taxon>Pterygota</taxon>
        <taxon>Neoptera</taxon>
        <taxon>Endopterygota</taxon>
        <taxon>Lepidoptera</taxon>
        <taxon>Glossata</taxon>
        <taxon>Ditrysia</taxon>
        <taxon>Pyraloidea</taxon>
        <taxon>Pyralidae</taxon>
        <taxon>Galleriinae</taxon>
        <taxon>Galleria</taxon>
    </lineage>
</organism>
<dbReference type="InterPro" id="IPR004875">
    <property type="entry name" value="DDE_SF_endonuclease_dom"/>
</dbReference>
<dbReference type="Gene3D" id="1.10.10.60">
    <property type="entry name" value="Homeodomain-like"/>
    <property type="match status" value="1"/>
</dbReference>
<dbReference type="InterPro" id="IPR036397">
    <property type="entry name" value="RNaseH_sf"/>
</dbReference>
<dbReference type="PANTHER" id="PTHR19303">
    <property type="entry name" value="TRANSPOSON"/>
    <property type="match status" value="1"/>
</dbReference>
<dbReference type="RefSeq" id="XP_052748232.1">
    <property type="nucleotide sequence ID" value="XM_052892272.1"/>
</dbReference>
<evidence type="ECO:0000259" key="6">
    <source>
        <dbReference type="SMART" id="SM00249"/>
    </source>
</evidence>
<keyword evidence="7" id="KW-1185">Reference proteome</keyword>
<feature type="compositionally biased region" description="Polar residues" evidence="5">
    <location>
        <begin position="487"/>
        <end position="511"/>
    </location>
</feature>
<feature type="compositionally biased region" description="Low complexity" evidence="5">
    <location>
        <begin position="439"/>
        <end position="486"/>
    </location>
</feature>
<dbReference type="Pfam" id="PF03184">
    <property type="entry name" value="DDE_1"/>
    <property type="match status" value="1"/>
</dbReference>
<dbReference type="InterPro" id="IPR013083">
    <property type="entry name" value="Znf_RING/FYVE/PHD"/>
</dbReference>
<dbReference type="Gene3D" id="3.30.420.10">
    <property type="entry name" value="Ribonuclease H-like superfamily/Ribonuclease H"/>
    <property type="match status" value="1"/>
</dbReference>
<dbReference type="SUPFAM" id="SSF57903">
    <property type="entry name" value="FYVE/PHD zinc finger"/>
    <property type="match status" value="1"/>
</dbReference>
<reference evidence="8" key="1">
    <citation type="submission" date="2025-08" db="UniProtKB">
        <authorList>
            <consortium name="RefSeq"/>
        </authorList>
    </citation>
    <scope>IDENTIFICATION</scope>
    <source>
        <tissue evidence="8">Whole larvae</tissue>
    </source>
</reference>
<evidence type="ECO:0000256" key="5">
    <source>
        <dbReference type="SAM" id="MobiDB-lite"/>
    </source>
</evidence>
<dbReference type="Proteomes" id="UP001652740">
    <property type="component" value="Unplaced"/>
</dbReference>
<evidence type="ECO:0000313" key="7">
    <source>
        <dbReference type="Proteomes" id="UP001652740"/>
    </source>
</evidence>
<dbReference type="InterPro" id="IPR011011">
    <property type="entry name" value="Znf_FYVE_PHD"/>
</dbReference>
<feature type="region of interest" description="Disordered" evidence="5">
    <location>
        <begin position="524"/>
        <end position="547"/>
    </location>
</feature>
<dbReference type="InterPro" id="IPR007889">
    <property type="entry name" value="HTH_Psq"/>
</dbReference>
<feature type="region of interest" description="Disordered" evidence="5">
    <location>
        <begin position="439"/>
        <end position="511"/>
    </location>
</feature>
<feature type="compositionally biased region" description="Basic residues" evidence="5">
    <location>
        <begin position="534"/>
        <end position="543"/>
    </location>
</feature>
<feature type="domain" description="Zinc finger PHD-type" evidence="6">
    <location>
        <begin position="606"/>
        <end position="648"/>
    </location>
</feature>
<evidence type="ECO:0000313" key="8">
    <source>
        <dbReference type="RefSeq" id="XP_052748232.1"/>
    </source>
</evidence>
<dbReference type="Gene3D" id="3.30.40.10">
    <property type="entry name" value="Zinc/RING finger domain, C3HC4 (zinc finger)"/>
    <property type="match status" value="1"/>
</dbReference>
<dbReference type="PANTHER" id="PTHR19303:SF74">
    <property type="entry name" value="POGO TRANSPOSABLE ELEMENT WITH KRAB DOMAIN"/>
    <property type="match status" value="1"/>
</dbReference>